<dbReference type="EMBL" id="NBTY01000199">
    <property type="protein sequence ID" value="OTP66624.1"/>
    <property type="molecule type" value="Genomic_DNA"/>
</dbReference>
<protein>
    <submittedName>
        <fullName evidence="2">Uncharacterized protein</fullName>
    </submittedName>
</protein>
<dbReference type="Proteomes" id="UP000195221">
    <property type="component" value="Unassembled WGS sequence"/>
</dbReference>
<name>A0A242MD56_CABSO</name>
<reference evidence="2 4" key="2">
    <citation type="submission" date="2017-03" db="EMBL/GenBank/DDBJ databases">
        <title>Genome analysis of strain PAMC 26577.</title>
        <authorList>
            <person name="Oh H.-M."/>
            <person name="Yang J.-A."/>
        </authorList>
    </citation>
    <scope>NUCLEOTIDE SEQUENCE [LARGE SCALE GENOMIC DNA]</scope>
    <source>
        <strain evidence="2 4">PAMC 26577</strain>
    </source>
</reference>
<accession>A0A242MD56</accession>
<dbReference type="EMBL" id="NBTZ01000118">
    <property type="protein sequence ID" value="OTP69142.1"/>
    <property type="molecule type" value="Genomic_DNA"/>
</dbReference>
<sequence length="73" mass="7668">MDTGFQHLTHCYCHESSPRGLGLKPAAASGASCFLAFRGVGHPGCAGLRFKSDLFLMGFSPACPETGVSGKRH</sequence>
<evidence type="ECO:0000313" key="4">
    <source>
        <dbReference type="Proteomes" id="UP000195221"/>
    </source>
</evidence>
<comment type="caution">
    <text evidence="2">The sequence shown here is derived from an EMBL/GenBank/DDBJ whole genome shotgun (WGS) entry which is preliminary data.</text>
</comment>
<evidence type="ECO:0000313" key="2">
    <source>
        <dbReference type="EMBL" id="OTP69142.1"/>
    </source>
</evidence>
<evidence type="ECO:0000313" key="1">
    <source>
        <dbReference type="EMBL" id="OTP66624.1"/>
    </source>
</evidence>
<dbReference type="Proteomes" id="UP000194546">
    <property type="component" value="Unassembled WGS sequence"/>
</dbReference>
<organism evidence="2 4">
    <name type="scientific">Caballeronia sordidicola</name>
    <name type="common">Burkholderia sordidicola</name>
    <dbReference type="NCBI Taxonomy" id="196367"/>
    <lineage>
        <taxon>Bacteria</taxon>
        <taxon>Pseudomonadati</taxon>
        <taxon>Pseudomonadota</taxon>
        <taxon>Betaproteobacteria</taxon>
        <taxon>Burkholderiales</taxon>
        <taxon>Burkholderiaceae</taxon>
        <taxon>Caballeronia</taxon>
    </lineage>
</organism>
<evidence type="ECO:0000313" key="3">
    <source>
        <dbReference type="Proteomes" id="UP000194546"/>
    </source>
</evidence>
<dbReference type="AlphaFoldDB" id="A0A242MD56"/>
<proteinExistence type="predicted"/>
<gene>
    <name evidence="1" type="ORF">PAMC26510_32850</name>
    <name evidence="2" type="ORF">PAMC26577_31590</name>
</gene>
<reference evidence="1 3" key="1">
    <citation type="submission" date="2017-03" db="EMBL/GenBank/DDBJ databases">
        <title>Genome analysis of strain PAMC 26510.</title>
        <authorList>
            <person name="Oh H.-M."/>
            <person name="Yang J.-A."/>
        </authorList>
    </citation>
    <scope>NUCLEOTIDE SEQUENCE [LARGE SCALE GENOMIC DNA]</scope>
    <source>
        <strain evidence="1 3">PAMC 26510</strain>
    </source>
</reference>